<proteinExistence type="predicted"/>
<gene>
    <name evidence="2" type="ORF">ACJMK2_025346</name>
</gene>
<sequence length="488" mass="55485">MLRKQGQRNSGIVMYAHDPPGHTCGLPCCGGDLHFYLRERGRSKGCLSFKAADAEHGNFTLKRQRELPRGNPSFPRDGSFSLQPPRVSTRGQIPEFGNTRGQKIVSNSETQCTNQTIVPHNFLKGREITLPHSLLLPFGVNKKDYSSEESNDFLDLDPDLDIEYYLSVPKNDPSKEPIEQNEFSILKHSRHAQLKGYTVSYDSILDSQSVSNYYESLTFERESFDNISADHSVATKDIECATEAKTLSQSCRDEESKLKLPAPLAFGRNSEEQWDQSTATLKLGFTKVGILYDTKMRETFWEEDAKVSKTLSTNRTYPPPVPIPRVPVIKISEYAQGNDNRNPVEAEQTRQSRLRLQHKGAIQFEAIHRELNDRILNGSTKKFNSYTNFMLLKSVDSYKNNTGHFEKLNSRGHSLDHVSHKRFKRQDVREVDFRSHGEDNVLLKYANKHIRNKDTEISVSLLQAEDVAVLSKGNVYDWKTAMSKIHGG</sequence>
<dbReference type="AlphaFoldDB" id="A0ABD3XIL2"/>
<evidence type="ECO:0000313" key="2">
    <source>
        <dbReference type="EMBL" id="KAL3885258.1"/>
    </source>
</evidence>
<reference evidence="2 3" key="1">
    <citation type="submission" date="2024-11" db="EMBL/GenBank/DDBJ databases">
        <title>Chromosome-level genome assembly of the freshwater bivalve Anodonta woodiana.</title>
        <authorList>
            <person name="Chen X."/>
        </authorList>
    </citation>
    <scope>NUCLEOTIDE SEQUENCE [LARGE SCALE GENOMIC DNA]</scope>
    <source>
        <strain evidence="2">MN2024</strain>
        <tissue evidence="2">Gills</tissue>
    </source>
</reference>
<name>A0ABD3XIL2_SINWO</name>
<evidence type="ECO:0000256" key="1">
    <source>
        <dbReference type="SAM" id="MobiDB-lite"/>
    </source>
</evidence>
<feature type="non-terminal residue" evidence="2">
    <location>
        <position position="488"/>
    </location>
</feature>
<organism evidence="2 3">
    <name type="scientific">Sinanodonta woodiana</name>
    <name type="common">Chinese pond mussel</name>
    <name type="synonym">Anodonta woodiana</name>
    <dbReference type="NCBI Taxonomy" id="1069815"/>
    <lineage>
        <taxon>Eukaryota</taxon>
        <taxon>Metazoa</taxon>
        <taxon>Spiralia</taxon>
        <taxon>Lophotrochozoa</taxon>
        <taxon>Mollusca</taxon>
        <taxon>Bivalvia</taxon>
        <taxon>Autobranchia</taxon>
        <taxon>Heteroconchia</taxon>
        <taxon>Palaeoheterodonta</taxon>
        <taxon>Unionida</taxon>
        <taxon>Unionoidea</taxon>
        <taxon>Unionidae</taxon>
        <taxon>Unioninae</taxon>
        <taxon>Sinanodonta</taxon>
    </lineage>
</organism>
<evidence type="ECO:0000313" key="3">
    <source>
        <dbReference type="Proteomes" id="UP001634394"/>
    </source>
</evidence>
<accession>A0ABD3XIL2</accession>
<feature type="region of interest" description="Disordered" evidence="1">
    <location>
        <begin position="65"/>
        <end position="99"/>
    </location>
</feature>
<keyword evidence="3" id="KW-1185">Reference proteome</keyword>
<dbReference type="EMBL" id="JBJQND010000002">
    <property type="protein sequence ID" value="KAL3885258.1"/>
    <property type="molecule type" value="Genomic_DNA"/>
</dbReference>
<protein>
    <submittedName>
        <fullName evidence="2">Uncharacterized protein</fullName>
    </submittedName>
</protein>
<comment type="caution">
    <text evidence="2">The sequence shown here is derived from an EMBL/GenBank/DDBJ whole genome shotgun (WGS) entry which is preliminary data.</text>
</comment>
<dbReference type="Proteomes" id="UP001634394">
    <property type="component" value="Unassembled WGS sequence"/>
</dbReference>